<keyword evidence="4 7" id="KW-1133">Transmembrane helix</keyword>
<dbReference type="InterPro" id="IPR000276">
    <property type="entry name" value="GPCR_Rhodpsn"/>
</dbReference>
<reference evidence="9" key="2">
    <citation type="submission" date="2015-02" db="UniProtKB">
        <authorList>
            <consortium name="EnsemblMetazoa"/>
        </authorList>
    </citation>
    <scope>IDENTIFICATION</scope>
</reference>
<dbReference type="PANTHER" id="PTHR46641">
    <property type="entry name" value="FMRFAMIDE RECEPTOR-RELATED"/>
    <property type="match status" value="1"/>
</dbReference>
<evidence type="ECO:0000256" key="6">
    <source>
        <dbReference type="SAM" id="MobiDB-lite"/>
    </source>
</evidence>
<feature type="transmembrane region" description="Helical" evidence="7">
    <location>
        <begin position="47"/>
        <end position="67"/>
    </location>
</feature>
<keyword evidence="3 7" id="KW-0812">Transmembrane</keyword>
<evidence type="ECO:0000256" key="3">
    <source>
        <dbReference type="ARBA" id="ARBA00022692"/>
    </source>
</evidence>
<feature type="transmembrane region" description="Helical" evidence="7">
    <location>
        <begin position="212"/>
        <end position="240"/>
    </location>
</feature>
<evidence type="ECO:0000256" key="5">
    <source>
        <dbReference type="ARBA" id="ARBA00023136"/>
    </source>
</evidence>
<feature type="transmembrane region" description="Helical" evidence="7">
    <location>
        <begin position="159"/>
        <end position="179"/>
    </location>
</feature>
<dbReference type="eggNOG" id="KOG3656">
    <property type="taxonomic scope" value="Eukaryota"/>
</dbReference>
<feature type="transmembrane region" description="Helical" evidence="7">
    <location>
        <begin position="313"/>
        <end position="332"/>
    </location>
</feature>
<dbReference type="PRINTS" id="PR00237">
    <property type="entry name" value="GPCRRHODOPSN"/>
</dbReference>
<evidence type="ECO:0000256" key="4">
    <source>
        <dbReference type="ARBA" id="ARBA00022989"/>
    </source>
</evidence>
<feature type="compositionally biased region" description="Basic residues" evidence="6">
    <location>
        <begin position="387"/>
        <end position="405"/>
    </location>
</feature>
<evidence type="ECO:0000256" key="7">
    <source>
        <dbReference type="SAM" id="Phobius"/>
    </source>
</evidence>
<organism evidence="9 10">
    <name type="scientific">Strigamia maritima</name>
    <name type="common">European centipede</name>
    <name type="synonym">Geophilus maritimus</name>
    <dbReference type="NCBI Taxonomy" id="126957"/>
    <lineage>
        <taxon>Eukaryota</taxon>
        <taxon>Metazoa</taxon>
        <taxon>Ecdysozoa</taxon>
        <taxon>Arthropoda</taxon>
        <taxon>Myriapoda</taxon>
        <taxon>Chilopoda</taxon>
        <taxon>Pleurostigmophora</taxon>
        <taxon>Geophilomorpha</taxon>
        <taxon>Linotaeniidae</taxon>
        <taxon>Strigamia</taxon>
    </lineage>
</organism>
<dbReference type="InterPro" id="IPR052954">
    <property type="entry name" value="GPCR-Ligand_Int"/>
</dbReference>
<dbReference type="SUPFAM" id="SSF81321">
    <property type="entry name" value="Family A G protein-coupled receptor-like"/>
    <property type="match status" value="1"/>
</dbReference>
<dbReference type="GO" id="GO:0004930">
    <property type="term" value="F:G protein-coupled receptor activity"/>
    <property type="evidence" value="ECO:0007669"/>
    <property type="project" value="InterPro"/>
</dbReference>
<dbReference type="Gene3D" id="1.20.1070.10">
    <property type="entry name" value="Rhodopsin 7-helix transmembrane proteins"/>
    <property type="match status" value="1"/>
</dbReference>
<feature type="region of interest" description="Disordered" evidence="6">
    <location>
        <begin position="369"/>
        <end position="461"/>
    </location>
</feature>
<feature type="domain" description="G-protein coupled receptors family 1 profile" evidence="8">
    <location>
        <begin position="59"/>
        <end position="329"/>
    </location>
</feature>
<dbReference type="HOGENOM" id="CLU_009579_24_7_1"/>
<dbReference type="GO" id="GO:0016020">
    <property type="term" value="C:membrane"/>
    <property type="evidence" value="ECO:0007669"/>
    <property type="project" value="UniProtKB-SubCell"/>
</dbReference>
<proteinExistence type="inferred from homology"/>
<dbReference type="Proteomes" id="UP000014500">
    <property type="component" value="Unassembled WGS sequence"/>
</dbReference>
<feature type="transmembrane region" description="Helical" evidence="7">
    <location>
        <begin position="114"/>
        <end position="138"/>
    </location>
</feature>
<dbReference type="PhylomeDB" id="T1JCS4"/>
<dbReference type="EnsemblMetazoa" id="SMAR011593-RA">
    <property type="protein sequence ID" value="SMAR011593-PA"/>
    <property type="gene ID" value="SMAR011593"/>
</dbReference>
<dbReference type="AlphaFoldDB" id="T1JCS4"/>
<dbReference type="InterPro" id="IPR017452">
    <property type="entry name" value="GPCR_Rhodpsn_7TM"/>
</dbReference>
<feature type="compositionally biased region" description="Polar residues" evidence="6">
    <location>
        <begin position="417"/>
        <end position="426"/>
    </location>
</feature>
<dbReference type="OMA" id="MAINASC"/>
<accession>T1JCS4</accession>
<evidence type="ECO:0000256" key="2">
    <source>
        <dbReference type="ARBA" id="ARBA00010663"/>
    </source>
</evidence>
<dbReference type="CDD" id="cd14978">
    <property type="entry name" value="7tmA_FMRFamide_R-like"/>
    <property type="match status" value="1"/>
</dbReference>
<keyword evidence="10" id="KW-1185">Reference proteome</keyword>
<evidence type="ECO:0000259" key="8">
    <source>
        <dbReference type="PROSITE" id="PS50262"/>
    </source>
</evidence>
<sequence>MQNNSLDFTWSNATKTNITSSEIDLDYLPNPEYEIFLDTVRFWIQKVLIPITVIIGVLGNTVTIVVLTRRRMRSSTHLYLTALATSDFFYLIFNFTLSLIHYDSVKSYYTYFEYYGYGHMLTDACSNTSVWLTVSFTLERYIAVCHPIRGKVLCTESRAKFVVIGVFLFCFISTLPTPFEYAMGTRRDSNTNQTLYAIGYSSLGDDATYQKVYYWFTTIFFILIPLTLIAVFNSFLIRAVHHSKQERRRMTSVRGERQEQYSSQETKITIMLIAVVVLFLLCQVPTSIMLIYGTMSEYGSEKEHTIVVSLNNICNLLMAINASCNFVLYCAFSDRYRKTFLLTFLPCWYHPPSPIHSQSVCYKTTVTEGGMLSRSPSCRSRSPSQRSFRRAGSSRHGSTRSRGRGSFRNNSTRDSSVRTTKQNYLTVPNGDPPNVSVPHQSPESPVTPESSGSGNGVSMCFQLPKGPLRILGSNKKEEEGKQCKTQSVPLQWTTTEHIDFPREQKDTLTCL</sequence>
<dbReference type="STRING" id="126957.T1JCS4"/>
<dbReference type="SMART" id="SM01381">
    <property type="entry name" value="7TM_GPCR_Srsx"/>
    <property type="match status" value="1"/>
</dbReference>
<evidence type="ECO:0000313" key="9">
    <source>
        <dbReference type="EnsemblMetazoa" id="SMAR011593-PA"/>
    </source>
</evidence>
<evidence type="ECO:0000256" key="1">
    <source>
        <dbReference type="ARBA" id="ARBA00004370"/>
    </source>
</evidence>
<feature type="transmembrane region" description="Helical" evidence="7">
    <location>
        <begin position="79"/>
        <end position="102"/>
    </location>
</feature>
<name>T1JCS4_STRMM</name>
<keyword evidence="5 7" id="KW-0472">Membrane</keyword>
<feature type="compositionally biased region" description="Polar residues" evidence="6">
    <location>
        <begin position="437"/>
        <end position="452"/>
    </location>
</feature>
<reference evidence="10" key="1">
    <citation type="submission" date="2011-05" db="EMBL/GenBank/DDBJ databases">
        <authorList>
            <person name="Richards S.R."/>
            <person name="Qu J."/>
            <person name="Jiang H."/>
            <person name="Jhangiani S.N."/>
            <person name="Agravi P."/>
            <person name="Goodspeed R."/>
            <person name="Gross S."/>
            <person name="Mandapat C."/>
            <person name="Jackson L."/>
            <person name="Mathew T."/>
            <person name="Pu L."/>
            <person name="Thornton R."/>
            <person name="Saada N."/>
            <person name="Wilczek-Boney K.B."/>
            <person name="Lee S."/>
            <person name="Kovar C."/>
            <person name="Wu Y."/>
            <person name="Scherer S.E."/>
            <person name="Worley K.C."/>
            <person name="Muzny D.M."/>
            <person name="Gibbs R."/>
        </authorList>
    </citation>
    <scope>NUCLEOTIDE SEQUENCE</scope>
    <source>
        <strain evidence="10">Brora</strain>
    </source>
</reference>
<comment type="subcellular location">
    <subcellularLocation>
        <location evidence="1">Membrane</location>
    </subcellularLocation>
</comment>
<feature type="transmembrane region" description="Helical" evidence="7">
    <location>
        <begin position="270"/>
        <end position="293"/>
    </location>
</feature>
<dbReference type="Pfam" id="PF00001">
    <property type="entry name" value="7tm_1"/>
    <property type="match status" value="1"/>
</dbReference>
<feature type="compositionally biased region" description="Low complexity" evidence="6">
    <location>
        <begin position="373"/>
        <end position="386"/>
    </location>
</feature>
<dbReference type="PROSITE" id="PS50262">
    <property type="entry name" value="G_PROTEIN_RECEP_F1_2"/>
    <property type="match status" value="1"/>
</dbReference>
<comment type="similarity">
    <text evidence="2">Belongs to the G-protein coupled receptor 1 family.</text>
</comment>
<protein>
    <recommendedName>
        <fullName evidence="8">G-protein coupled receptors family 1 profile domain-containing protein</fullName>
    </recommendedName>
</protein>
<dbReference type="PANTHER" id="PTHR46641:SF22">
    <property type="entry name" value="PROCTOLIN RECEPTOR, ISOFORM A"/>
    <property type="match status" value="1"/>
</dbReference>
<evidence type="ECO:0000313" key="10">
    <source>
        <dbReference type="Proteomes" id="UP000014500"/>
    </source>
</evidence>
<dbReference type="EMBL" id="JH432074">
    <property type="status" value="NOT_ANNOTATED_CDS"/>
    <property type="molecule type" value="Genomic_DNA"/>
</dbReference>